<dbReference type="InterPro" id="IPR036425">
    <property type="entry name" value="MoaB/Mog-like_dom_sf"/>
</dbReference>
<dbReference type="Pfam" id="PF03453">
    <property type="entry name" value="MoeA_N"/>
    <property type="match status" value="1"/>
</dbReference>
<evidence type="ECO:0000259" key="7">
    <source>
        <dbReference type="SMART" id="SM00852"/>
    </source>
</evidence>
<keyword evidence="6" id="KW-0500">Molybdenum</keyword>
<dbReference type="InterPro" id="IPR005111">
    <property type="entry name" value="MoeA_C_domain_IV"/>
</dbReference>
<keyword evidence="9" id="KW-1185">Reference proteome</keyword>
<evidence type="ECO:0000256" key="1">
    <source>
        <dbReference type="ARBA" id="ARBA00002901"/>
    </source>
</evidence>
<dbReference type="EC" id="2.10.1.1" evidence="6"/>
<evidence type="ECO:0000313" key="8">
    <source>
        <dbReference type="EMBL" id="MDM5147926.1"/>
    </source>
</evidence>
<dbReference type="EMBL" id="JANQAO010000003">
    <property type="protein sequence ID" value="MDM5147926.1"/>
    <property type="molecule type" value="Genomic_DNA"/>
</dbReference>
<comment type="catalytic activity">
    <reaction evidence="5">
        <text>adenylyl-molybdopterin + molybdate = Mo-molybdopterin + AMP + H(+)</text>
        <dbReference type="Rhea" id="RHEA:35047"/>
        <dbReference type="ChEBI" id="CHEBI:15378"/>
        <dbReference type="ChEBI" id="CHEBI:36264"/>
        <dbReference type="ChEBI" id="CHEBI:62727"/>
        <dbReference type="ChEBI" id="CHEBI:71302"/>
        <dbReference type="ChEBI" id="CHEBI:456215"/>
        <dbReference type="EC" id="2.10.1.1"/>
    </reaction>
</comment>
<keyword evidence="6" id="KW-0460">Magnesium</keyword>
<name>A0ABT7QMJ5_9GAMM</name>
<dbReference type="Gene3D" id="2.170.190.11">
    <property type="entry name" value="Molybdopterin biosynthesis moea protein, domain 3"/>
    <property type="match status" value="1"/>
</dbReference>
<dbReference type="Gene3D" id="3.90.105.10">
    <property type="entry name" value="Molybdopterin biosynthesis moea protein, domain 2"/>
    <property type="match status" value="1"/>
</dbReference>
<dbReference type="SUPFAM" id="SSF63867">
    <property type="entry name" value="MoeA C-terminal domain-like"/>
    <property type="match status" value="1"/>
</dbReference>
<evidence type="ECO:0000256" key="3">
    <source>
        <dbReference type="ARBA" id="ARBA00010763"/>
    </source>
</evidence>
<sequence>MNQWTPVAEARRLILSRIKPINGESWVPLRDALGCVLSRDIVAPFNVPGHDNSAMDGFACRAADLSAEKDTALRVVGDSFAGHPCTQSVDSGQCVKIMTGAQIPIGADIVIPQEETHTGDAGEIIIVSSERKVGTHVRAAGEDLRRGDAALSAGQLCHPAEIGLMASLGIVEVPVKRKLRVAFFSTGDELKSLGDTLIEGEVYDSNRHTLAAMLQQLGIKATDLGVVADEAAALAETLDAAAAHHDVIITSGGASVGEADFIRPVLAERGEVLFWKVAMRPGRPLAYGKVGNADFFGLPGNPVSVMVCFYQFVRAALWKRAGRIGDGMLPTIPAITLAPLKKAPGRTEFQRGIMSPKQDGNWTVRSTGDQGSGILSSMTQANCFIVLEDSRGAVTTGETVQIQPFEGLVG</sequence>
<comment type="similarity">
    <text evidence="3 6">Belongs to the MoeA family.</text>
</comment>
<comment type="cofactor">
    <cofactor evidence="6">
        <name>Mg(2+)</name>
        <dbReference type="ChEBI" id="CHEBI:18420"/>
    </cofactor>
</comment>
<evidence type="ECO:0000256" key="2">
    <source>
        <dbReference type="ARBA" id="ARBA00005046"/>
    </source>
</evidence>
<dbReference type="NCBIfam" id="TIGR00177">
    <property type="entry name" value="molyb_syn"/>
    <property type="match status" value="1"/>
</dbReference>
<comment type="caution">
    <text evidence="8">The sequence shown here is derived from an EMBL/GenBank/DDBJ whole genome shotgun (WGS) entry which is preliminary data.</text>
</comment>
<reference evidence="8" key="1">
    <citation type="submission" date="2022-08" db="EMBL/GenBank/DDBJ databases">
        <authorList>
            <person name="Dzunkova M."/>
            <person name="La Clair J."/>
            <person name="Tyml T."/>
            <person name="Doud D."/>
            <person name="Schulz F."/>
            <person name="Piquer S."/>
            <person name="Porcel Sanchis D."/>
            <person name="Osborn A."/>
            <person name="Robinson D."/>
            <person name="Louie K.B."/>
            <person name="Bowen B.P."/>
            <person name="Bowers R."/>
            <person name="Lee J."/>
            <person name="Arnau Llombart V."/>
            <person name="Diaz Villanueva W."/>
            <person name="Gosliner T."/>
            <person name="Northen T."/>
            <person name="Cheng J.-F."/>
            <person name="Burkart M.D."/>
            <person name="Woyke T."/>
        </authorList>
    </citation>
    <scope>NUCLEOTIDE SEQUENCE</scope>
    <source>
        <strain evidence="8">Df01</strain>
    </source>
</reference>
<dbReference type="InterPro" id="IPR038987">
    <property type="entry name" value="MoeA-like"/>
</dbReference>
<comment type="function">
    <text evidence="1 6">Catalyzes the insertion of molybdate into adenylated molybdopterin with the concomitant release of AMP.</text>
</comment>
<evidence type="ECO:0000256" key="4">
    <source>
        <dbReference type="ARBA" id="ARBA00023150"/>
    </source>
</evidence>
<dbReference type="Gene3D" id="2.40.340.10">
    <property type="entry name" value="MoeA, C-terminal, domain IV"/>
    <property type="match status" value="1"/>
</dbReference>
<proteinExistence type="inferred from homology"/>
<dbReference type="Pfam" id="PF03454">
    <property type="entry name" value="MoeA_C"/>
    <property type="match status" value="1"/>
</dbReference>
<comment type="pathway">
    <text evidence="2 6">Cofactor biosynthesis; molybdopterin biosynthesis.</text>
</comment>
<accession>A0ABT7QMJ5</accession>
<dbReference type="NCBIfam" id="NF045515">
    <property type="entry name" value="Glp_gephyrin"/>
    <property type="match status" value="1"/>
</dbReference>
<dbReference type="SUPFAM" id="SSF63882">
    <property type="entry name" value="MoeA N-terminal region -like"/>
    <property type="match status" value="1"/>
</dbReference>
<protein>
    <recommendedName>
        <fullName evidence="6">Molybdopterin molybdenumtransferase</fullName>
        <ecNumber evidence="6">2.10.1.1</ecNumber>
    </recommendedName>
</protein>
<dbReference type="Gene3D" id="3.40.980.10">
    <property type="entry name" value="MoaB/Mog-like domain"/>
    <property type="match status" value="1"/>
</dbReference>
<evidence type="ECO:0000256" key="6">
    <source>
        <dbReference type="RuleBase" id="RU365090"/>
    </source>
</evidence>
<dbReference type="Pfam" id="PF00994">
    <property type="entry name" value="MoCF_biosynth"/>
    <property type="match status" value="1"/>
</dbReference>
<keyword evidence="4 6" id="KW-0501">Molybdenum cofactor biosynthesis</keyword>
<evidence type="ECO:0000313" key="9">
    <source>
        <dbReference type="Proteomes" id="UP001168167"/>
    </source>
</evidence>
<keyword evidence="6" id="KW-0479">Metal-binding</keyword>
<keyword evidence="6" id="KW-0808">Transferase</keyword>
<reference evidence="8" key="2">
    <citation type="journal article" date="2023" name="Microbiome">
        <title>Synthase-selected sorting approach identifies a beta-lactone synthase in a nudibranch symbiotic bacterium.</title>
        <authorList>
            <person name="Dzunkova M."/>
            <person name="La Clair J.J."/>
            <person name="Tyml T."/>
            <person name="Doud D."/>
            <person name="Schulz F."/>
            <person name="Piquer-Esteban S."/>
            <person name="Porcel Sanchis D."/>
            <person name="Osborn A."/>
            <person name="Robinson D."/>
            <person name="Louie K.B."/>
            <person name="Bowen B.P."/>
            <person name="Bowers R.M."/>
            <person name="Lee J."/>
            <person name="Arnau V."/>
            <person name="Diaz-Villanueva W."/>
            <person name="Stepanauskas R."/>
            <person name="Gosliner T."/>
            <person name="Date S.V."/>
            <person name="Northen T.R."/>
            <person name="Cheng J.F."/>
            <person name="Burkart M.D."/>
            <person name="Woyke T."/>
        </authorList>
    </citation>
    <scope>NUCLEOTIDE SEQUENCE</scope>
    <source>
        <strain evidence="8">Df01</strain>
    </source>
</reference>
<dbReference type="CDD" id="cd00887">
    <property type="entry name" value="MoeA"/>
    <property type="match status" value="1"/>
</dbReference>
<dbReference type="Proteomes" id="UP001168167">
    <property type="component" value="Unassembled WGS sequence"/>
</dbReference>
<dbReference type="InterPro" id="IPR036688">
    <property type="entry name" value="MoeA_C_domain_IV_sf"/>
</dbReference>
<evidence type="ECO:0000256" key="5">
    <source>
        <dbReference type="ARBA" id="ARBA00047317"/>
    </source>
</evidence>
<dbReference type="SUPFAM" id="SSF53218">
    <property type="entry name" value="Molybdenum cofactor biosynthesis proteins"/>
    <property type="match status" value="1"/>
</dbReference>
<organism evidence="8 9">
    <name type="scientific">Candidatus Doriopsillibacter californiensis</name>
    <dbReference type="NCBI Taxonomy" id="2970740"/>
    <lineage>
        <taxon>Bacteria</taxon>
        <taxon>Pseudomonadati</taxon>
        <taxon>Pseudomonadota</taxon>
        <taxon>Gammaproteobacteria</taxon>
        <taxon>Candidatus Tethybacterales</taxon>
        <taxon>Candidatus Persebacteraceae</taxon>
        <taxon>Candidatus Doriopsillibacter</taxon>
    </lineage>
</organism>
<dbReference type="PANTHER" id="PTHR10192">
    <property type="entry name" value="MOLYBDOPTERIN BIOSYNTHESIS PROTEIN"/>
    <property type="match status" value="1"/>
</dbReference>
<dbReference type="InterPro" id="IPR001453">
    <property type="entry name" value="MoaB/Mog_dom"/>
</dbReference>
<gene>
    <name evidence="8" type="ORF">NQX30_06035</name>
</gene>
<dbReference type="PANTHER" id="PTHR10192:SF5">
    <property type="entry name" value="GEPHYRIN"/>
    <property type="match status" value="1"/>
</dbReference>
<dbReference type="SMART" id="SM00852">
    <property type="entry name" value="MoCF_biosynth"/>
    <property type="match status" value="1"/>
</dbReference>
<dbReference type="InterPro" id="IPR036135">
    <property type="entry name" value="MoeA_linker/N_sf"/>
</dbReference>
<feature type="domain" description="MoaB/Mog" evidence="7">
    <location>
        <begin position="182"/>
        <end position="319"/>
    </location>
</feature>
<dbReference type="InterPro" id="IPR005110">
    <property type="entry name" value="MoeA_linker/N"/>
</dbReference>